<dbReference type="CDD" id="cd14657">
    <property type="entry name" value="Imelysin_IrpA-like"/>
    <property type="match status" value="1"/>
</dbReference>
<dbReference type="AlphaFoldDB" id="A0A918JY84"/>
<protein>
    <submittedName>
        <fullName evidence="5">Lipoprotein</fullName>
    </submittedName>
</protein>
<evidence type="ECO:0000256" key="3">
    <source>
        <dbReference type="SAM" id="SignalP"/>
    </source>
</evidence>
<name>A0A918JY84_9FLAO</name>
<evidence type="ECO:0000256" key="1">
    <source>
        <dbReference type="ARBA" id="ARBA00004196"/>
    </source>
</evidence>
<evidence type="ECO:0000313" key="6">
    <source>
        <dbReference type="Proteomes" id="UP000601108"/>
    </source>
</evidence>
<feature type="signal peptide" evidence="3">
    <location>
        <begin position="1"/>
        <end position="21"/>
    </location>
</feature>
<dbReference type="GO" id="GO:0030313">
    <property type="term" value="C:cell envelope"/>
    <property type="evidence" value="ECO:0007669"/>
    <property type="project" value="UniProtKB-SubCell"/>
</dbReference>
<dbReference type="RefSeq" id="WP_027412997.1">
    <property type="nucleotide sequence ID" value="NZ_BMWS01000025.1"/>
</dbReference>
<feature type="domain" description="Imelysin-like" evidence="4">
    <location>
        <begin position="49"/>
        <end position="394"/>
    </location>
</feature>
<comment type="caution">
    <text evidence="5">The sequence shown here is derived from an EMBL/GenBank/DDBJ whole genome shotgun (WGS) entry which is preliminary data.</text>
</comment>
<proteinExistence type="predicted"/>
<dbReference type="EMBL" id="BMWS01000025">
    <property type="protein sequence ID" value="GGX27909.1"/>
    <property type="molecule type" value="Genomic_DNA"/>
</dbReference>
<dbReference type="InterPro" id="IPR038352">
    <property type="entry name" value="Imelysin_sf"/>
</dbReference>
<dbReference type="Proteomes" id="UP000601108">
    <property type="component" value="Unassembled WGS sequence"/>
</dbReference>
<evidence type="ECO:0000259" key="4">
    <source>
        <dbReference type="Pfam" id="PF09375"/>
    </source>
</evidence>
<feature type="chain" id="PRO_5038100981" evidence="3">
    <location>
        <begin position="22"/>
        <end position="407"/>
    </location>
</feature>
<keyword evidence="2 3" id="KW-0732">Signal</keyword>
<evidence type="ECO:0000256" key="2">
    <source>
        <dbReference type="ARBA" id="ARBA00022729"/>
    </source>
</evidence>
<gene>
    <name evidence="5" type="ORF">GCM10007384_31430</name>
</gene>
<evidence type="ECO:0000313" key="5">
    <source>
        <dbReference type="EMBL" id="GGX27909.1"/>
    </source>
</evidence>
<accession>A0A918JY84</accession>
<dbReference type="PROSITE" id="PS51257">
    <property type="entry name" value="PROKAR_LIPOPROTEIN"/>
    <property type="match status" value="1"/>
</dbReference>
<keyword evidence="5" id="KW-0449">Lipoprotein</keyword>
<sequence>MKNIFRTIFALVLTCSLIFSCSDDDDNTVDNSNGITKSAVLGNYVNIVYQSYKDSYDSSVKMQTAINSFVDNPTENGFNEVKNAWLASREPYGQTEAYRESNGPIDTPNGGIEGQINAWPLDENYIDYVRVDFTDSNSAVTSDGIINDTSVTIDEATLIGANEGTGGNGVPEKNISTGYHAIEFLLWGQDFADPSNGMAGQRPYTDYVTDGSGTNANQDRRGTYLKIVTDILVKDLKSLVDAWDEGGAYRTAFLGLPEEEALKNMIAGIFFMTGEELSTERMAVAVEQNQEDEHSCFSDNTHRDIFTNALGVNNVIFGQYGSITGASLYDLVKEQDPDQAEKLKTASEESISKINTILSSITDTKRFDQLIEEETLTSGGIIISAVNALKAQANEISASASILNITL</sequence>
<dbReference type="Gene3D" id="1.20.1420.20">
    <property type="entry name" value="M75 peptidase, HXXE motif"/>
    <property type="match status" value="1"/>
</dbReference>
<organism evidence="5 6">
    <name type="scientific">Aquimarina muelleri</name>
    <dbReference type="NCBI Taxonomy" id="279356"/>
    <lineage>
        <taxon>Bacteria</taxon>
        <taxon>Pseudomonadati</taxon>
        <taxon>Bacteroidota</taxon>
        <taxon>Flavobacteriia</taxon>
        <taxon>Flavobacteriales</taxon>
        <taxon>Flavobacteriaceae</taxon>
        <taxon>Aquimarina</taxon>
    </lineage>
</organism>
<comment type="subcellular location">
    <subcellularLocation>
        <location evidence="1">Cell envelope</location>
    </subcellularLocation>
</comment>
<reference evidence="5 6" key="1">
    <citation type="journal article" date="2014" name="Int. J. Syst. Evol. Microbiol.">
        <title>Complete genome sequence of Corynebacterium casei LMG S-19264T (=DSM 44701T), isolated from a smear-ripened cheese.</title>
        <authorList>
            <consortium name="US DOE Joint Genome Institute (JGI-PGF)"/>
            <person name="Walter F."/>
            <person name="Albersmeier A."/>
            <person name="Kalinowski J."/>
            <person name="Ruckert C."/>
        </authorList>
    </citation>
    <scope>NUCLEOTIDE SEQUENCE [LARGE SCALE GENOMIC DNA]</scope>
    <source>
        <strain evidence="5 6">KCTC 12285</strain>
    </source>
</reference>
<dbReference type="InterPro" id="IPR018976">
    <property type="entry name" value="Imelysin-like"/>
</dbReference>
<keyword evidence="6" id="KW-1185">Reference proteome</keyword>
<dbReference type="Pfam" id="PF09375">
    <property type="entry name" value="Peptidase_M75"/>
    <property type="match status" value="1"/>
</dbReference>